<gene>
    <name evidence="2" type="ORF">HQR01_14990</name>
</gene>
<dbReference type="Proteomes" id="UP000504693">
    <property type="component" value="Chromosome"/>
</dbReference>
<reference evidence="2 3" key="1">
    <citation type="submission" date="2020-05" db="EMBL/GenBank/DDBJ databases">
        <title>Erythrobacter mangrovi sp. nov., isolated from rhizosphere soil of mangrove plant (Kandelia candel).</title>
        <authorList>
            <person name="Ye Y.H."/>
        </authorList>
    </citation>
    <scope>NUCLEOTIDE SEQUENCE [LARGE SCALE GENOMIC DNA]</scope>
    <source>
        <strain evidence="2 3">EB310</strain>
    </source>
</reference>
<dbReference type="AlphaFoldDB" id="A0A7D4BQ54"/>
<keyword evidence="3" id="KW-1185">Reference proteome</keyword>
<dbReference type="EMBL" id="CP053921">
    <property type="protein sequence ID" value="QKG72564.1"/>
    <property type="molecule type" value="Genomic_DNA"/>
</dbReference>
<protein>
    <submittedName>
        <fullName evidence="2">Uncharacterized protein</fullName>
    </submittedName>
</protein>
<evidence type="ECO:0000313" key="2">
    <source>
        <dbReference type="EMBL" id="QKG72564.1"/>
    </source>
</evidence>
<dbReference type="KEGG" id="emv:HQR01_14990"/>
<accession>A0A7D4BQ54</accession>
<dbReference type="RefSeq" id="WP_173215942.1">
    <property type="nucleotide sequence ID" value="NZ_CP053921.1"/>
</dbReference>
<feature type="region of interest" description="Disordered" evidence="1">
    <location>
        <begin position="82"/>
        <end position="108"/>
    </location>
</feature>
<sequence length="238" mass="25356">MQFLGIGTLLVGVLAVAACTPEDRQVATSDQEVAAYKSLWAFNACEPQDDEVKGTVNLVLPNTLNGNQISRGNRVNYGKEVLPAKSPKTGQGPGDGTAPGWTANGPDNPHPFDVFMKDTIGAFGEIGYVQIRIIIPANSDWRFLVHEGQGGDSEGKLFGAGRNSLSDDTLCGVRAIEVNETANGRQAKYIATFYVDLAALYDEGKPQPYNAPFTILLTAGNTPILIDPKVWNDGAGTS</sequence>
<name>A0A7D4BQ54_9SPHN</name>
<organism evidence="2 3">
    <name type="scientific">Erythrobacter mangrovi</name>
    <dbReference type="NCBI Taxonomy" id="2739433"/>
    <lineage>
        <taxon>Bacteria</taxon>
        <taxon>Pseudomonadati</taxon>
        <taxon>Pseudomonadota</taxon>
        <taxon>Alphaproteobacteria</taxon>
        <taxon>Sphingomonadales</taxon>
        <taxon>Erythrobacteraceae</taxon>
        <taxon>Erythrobacter/Porphyrobacter group</taxon>
        <taxon>Erythrobacter</taxon>
    </lineage>
</organism>
<evidence type="ECO:0000313" key="3">
    <source>
        <dbReference type="Proteomes" id="UP000504693"/>
    </source>
</evidence>
<evidence type="ECO:0000256" key="1">
    <source>
        <dbReference type="SAM" id="MobiDB-lite"/>
    </source>
</evidence>
<proteinExistence type="predicted"/>